<evidence type="ECO:0000256" key="2">
    <source>
        <dbReference type="ARBA" id="ARBA00009916"/>
    </source>
</evidence>
<evidence type="ECO:0000256" key="5">
    <source>
        <dbReference type="ARBA" id="ARBA00022692"/>
    </source>
</evidence>
<feature type="transmembrane region" description="Helical" evidence="8">
    <location>
        <begin position="236"/>
        <end position="258"/>
    </location>
</feature>
<dbReference type="GO" id="GO:0016020">
    <property type="term" value="C:membrane"/>
    <property type="evidence" value="ECO:0007669"/>
    <property type="project" value="UniProtKB-SubCell"/>
</dbReference>
<evidence type="ECO:0000313" key="11">
    <source>
        <dbReference type="WBParaSite" id="PDA_v2.g1736.t1"/>
    </source>
</evidence>
<comment type="similarity">
    <text evidence="2 8">Belongs to the inorganic phosphate transporter (PiT) (TC 2.A.20) family.</text>
</comment>
<feature type="transmembrane region" description="Helical" evidence="8">
    <location>
        <begin position="419"/>
        <end position="437"/>
    </location>
</feature>
<feature type="transmembrane region" description="Helical" evidence="8">
    <location>
        <begin position="29"/>
        <end position="49"/>
    </location>
</feature>
<dbReference type="GO" id="GO:0035435">
    <property type="term" value="P:phosphate ion transmembrane transport"/>
    <property type="evidence" value="ECO:0007669"/>
    <property type="project" value="TreeGrafter"/>
</dbReference>
<feature type="region of interest" description="Disordered" evidence="9">
    <location>
        <begin position="298"/>
        <end position="319"/>
    </location>
</feature>
<dbReference type="Proteomes" id="UP000887578">
    <property type="component" value="Unplaced"/>
</dbReference>
<reference evidence="11" key="1">
    <citation type="submission" date="2022-11" db="UniProtKB">
        <authorList>
            <consortium name="WormBaseParasite"/>
        </authorList>
    </citation>
    <scope>IDENTIFICATION</scope>
</reference>
<sequence length="536" mass="57782">MDTLTLTTMTNLITSTAASMTLAEFQSSLLWALIIGAILAFLLGFGMGANDVSNAFGTSVGSKAVGLKTAYCMATVFETLGAVLVGYNVSDTMRKLVVDIDLYKGEPKTLLLGQVAVLAGASAWLFIATFAKLPVSTTHSVVGATLGFSIVMKGFNGIEWPKVAEIAASWVISPALSGLISSVLYVIVDHLVLRRPNPVQAGFRVLPIFYFVCLAFNTFAVSYQGSKIIGLASIPLWLAFTLAIVVGLLSALIFHFIARPFLMKWINKDDESRNIPKAYTNDACSDSITCSDVSIELGESSPNEKQPRPSMDSRIGRGTNKVVPFQSNAKNHEITPEEEKQIQEFKLHPRGFVAWLFPVRDRTEDAKTLKLFGSIQVFTACFAGFAHGANDVSNAVAPLAAIWSIYHDMNVEQKGETPIYVLLFGVFAIVVGLWILGHRVIRTVGEDMSEIHPASGFCIEFGAAVTALCASKVGLPISTTHCLVGSVVSVGTVKSGEGIDWKLFRNVALSWIVTLPVSGVISALIMLLMKLTINMN</sequence>
<feature type="transmembrane region" description="Helical" evidence="8">
    <location>
        <begin position="109"/>
        <end position="128"/>
    </location>
</feature>
<proteinExistence type="inferred from homology"/>
<protein>
    <recommendedName>
        <fullName evidence="8">Phosphate transporter</fullName>
    </recommendedName>
</protein>
<comment type="function">
    <text evidence="8">Sodium-phosphate symporter.</text>
</comment>
<feature type="transmembrane region" description="Helical" evidence="8">
    <location>
        <begin position="170"/>
        <end position="193"/>
    </location>
</feature>
<evidence type="ECO:0000256" key="8">
    <source>
        <dbReference type="RuleBase" id="RU363058"/>
    </source>
</evidence>
<keyword evidence="3 8" id="KW-0813">Transport</keyword>
<dbReference type="GO" id="GO:0005315">
    <property type="term" value="F:phosphate transmembrane transporter activity"/>
    <property type="evidence" value="ECO:0007669"/>
    <property type="project" value="InterPro"/>
</dbReference>
<dbReference type="PANTHER" id="PTHR11101">
    <property type="entry name" value="PHOSPHATE TRANSPORTER"/>
    <property type="match status" value="1"/>
</dbReference>
<dbReference type="AlphaFoldDB" id="A0A914PGG5"/>
<feature type="transmembrane region" description="Helical" evidence="8">
    <location>
        <begin position="205"/>
        <end position="224"/>
    </location>
</feature>
<evidence type="ECO:0000256" key="7">
    <source>
        <dbReference type="ARBA" id="ARBA00023136"/>
    </source>
</evidence>
<dbReference type="InterPro" id="IPR001204">
    <property type="entry name" value="Phos_transporter"/>
</dbReference>
<organism evidence="10 11">
    <name type="scientific">Panagrolaimus davidi</name>
    <dbReference type="NCBI Taxonomy" id="227884"/>
    <lineage>
        <taxon>Eukaryota</taxon>
        <taxon>Metazoa</taxon>
        <taxon>Ecdysozoa</taxon>
        <taxon>Nematoda</taxon>
        <taxon>Chromadorea</taxon>
        <taxon>Rhabditida</taxon>
        <taxon>Tylenchina</taxon>
        <taxon>Panagrolaimomorpha</taxon>
        <taxon>Panagrolaimoidea</taxon>
        <taxon>Panagrolaimidae</taxon>
        <taxon>Panagrolaimus</taxon>
    </lineage>
</organism>
<evidence type="ECO:0000256" key="9">
    <source>
        <dbReference type="SAM" id="MobiDB-lite"/>
    </source>
</evidence>
<dbReference type="Pfam" id="PF01384">
    <property type="entry name" value="PHO4"/>
    <property type="match status" value="1"/>
</dbReference>
<name>A0A914PGG5_9BILA</name>
<keyword evidence="7 8" id="KW-0472">Membrane</keyword>
<evidence type="ECO:0000313" key="10">
    <source>
        <dbReference type="Proteomes" id="UP000887578"/>
    </source>
</evidence>
<dbReference type="PANTHER" id="PTHR11101:SF67">
    <property type="entry name" value="PHOSPHATE TRANSPORTER"/>
    <property type="match status" value="1"/>
</dbReference>
<keyword evidence="5 8" id="KW-0812">Transmembrane</keyword>
<accession>A0A914PGG5</accession>
<comment type="subcellular location">
    <subcellularLocation>
        <location evidence="1 8">Membrane</location>
        <topology evidence="1 8">Multi-pass membrane protein</topology>
    </subcellularLocation>
</comment>
<evidence type="ECO:0000256" key="3">
    <source>
        <dbReference type="ARBA" id="ARBA00022448"/>
    </source>
</evidence>
<evidence type="ECO:0000256" key="6">
    <source>
        <dbReference type="ARBA" id="ARBA00022989"/>
    </source>
</evidence>
<evidence type="ECO:0000256" key="4">
    <source>
        <dbReference type="ARBA" id="ARBA00022592"/>
    </source>
</evidence>
<keyword evidence="4 8" id="KW-0592">Phosphate transport</keyword>
<evidence type="ECO:0000256" key="1">
    <source>
        <dbReference type="ARBA" id="ARBA00004141"/>
    </source>
</evidence>
<feature type="transmembrane region" description="Helical" evidence="8">
    <location>
        <begin position="70"/>
        <end position="89"/>
    </location>
</feature>
<keyword evidence="10" id="KW-1185">Reference proteome</keyword>
<keyword evidence="6 8" id="KW-1133">Transmembrane helix</keyword>
<dbReference type="WBParaSite" id="PDA_v2.g1736.t1">
    <property type="protein sequence ID" value="PDA_v2.g1736.t1"/>
    <property type="gene ID" value="PDA_v2.g1736"/>
</dbReference>
<feature type="transmembrane region" description="Helical" evidence="8">
    <location>
        <begin position="508"/>
        <end position="529"/>
    </location>
</feature>